<evidence type="ECO:0000313" key="2">
    <source>
        <dbReference type="EMBL" id="VEL20868.1"/>
    </source>
</evidence>
<comment type="caution">
    <text evidence="2">The sequence shown here is derived from an EMBL/GenBank/DDBJ whole genome shotgun (WGS) entry which is preliminary data.</text>
</comment>
<name>A0A448WV25_9PLAT</name>
<reference evidence="2" key="1">
    <citation type="submission" date="2018-11" db="EMBL/GenBank/DDBJ databases">
        <authorList>
            <consortium name="Pathogen Informatics"/>
        </authorList>
    </citation>
    <scope>NUCLEOTIDE SEQUENCE</scope>
</reference>
<organism evidence="2 3">
    <name type="scientific">Protopolystoma xenopodis</name>
    <dbReference type="NCBI Taxonomy" id="117903"/>
    <lineage>
        <taxon>Eukaryota</taxon>
        <taxon>Metazoa</taxon>
        <taxon>Spiralia</taxon>
        <taxon>Lophotrochozoa</taxon>
        <taxon>Platyhelminthes</taxon>
        <taxon>Monogenea</taxon>
        <taxon>Polyopisthocotylea</taxon>
        <taxon>Polystomatidea</taxon>
        <taxon>Polystomatidae</taxon>
        <taxon>Protopolystoma</taxon>
    </lineage>
</organism>
<gene>
    <name evidence="2" type="ORF">PXEA_LOCUS14308</name>
</gene>
<proteinExistence type="predicted"/>
<keyword evidence="3" id="KW-1185">Reference proteome</keyword>
<feature type="region of interest" description="Disordered" evidence="1">
    <location>
        <begin position="1"/>
        <end position="25"/>
    </location>
</feature>
<protein>
    <submittedName>
        <fullName evidence="2">Uncharacterized protein</fullName>
    </submittedName>
</protein>
<accession>A0A448WV25</accession>
<dbReference type="EMBL" id="CAAALY010048338">
    <property type="protein sequence ID" value="VEL20868.1"/>
    <property type="molecule type" value="Genomic_DNA"/>
</dbReference>
<dbReference type="Proteomes" id="UP000784294">
    <property type="component" value="Unassembled WGS sequence"/>
</dbReference>
<feature type="region of interest" description="Disordered" evidence="1">
    <location>
        <begin position="94"/>
        <end position="127"/>
    </location>
</feature>
<dbReference type="AlphaFoldDB" id="A0A448WV25"/>
<evidence type="ECO:0000256" key="1">
    <source>
        <dbReference type="SAM" id="MobiDB-lite"/>
    </source>
</evidence>
<evidence type="ECO:0000313" key="3">
    <source>
        <dbReference type="Proteomes" id="UP000784294"/>
    </source>
</evidence>
<sequence length="258" mass="26642">MKEGTRADKPRPIDLHTGSSAGLPSPPCPAALADIYAEIELLATRTRDLHFGMLSAWPRRGVRSISESAPASLPPPWASGLEGRGARMTLATATAANRVKQSRALPTSSGSGSGSGSGSASGSSPAAAAGASEAGVWRIDGAARSGRNLRPARLHSSSAAGPVGANSAGPLWSPQPTIGALQEAVNILTSKFPPLSTHQWPPLLGRLLLHATLLSVATAQPIRLSCSLLLTTFFQLQLNLLRPHLFVELTCVSSESVA</sequence>
<feature type="region of interest" description="Disordered" evidence="1">
    <location>
        <begin position="148"/>
        <end position="168"/>
    </location>
</feature>
<feature type="compositionally biased region" description="Basic and acidic residues" evidence="1">
    <location>
        <begin position="1"/>
        <end position="14"/>
    </location>
</feature>